<dbReference type="EMBL" id="JACHFR010000003">
    <property type="protein sequence ID" value="MBB5219779.1"/>
    <property type="molecule type" value="Genomic_DNA"/>
</dbReference>
<evidence type="ECO:0000259" key="2">
    <source>
        <dbReference type="PROSITE" id="PS50943"/>
    </source>
</evidence>
<evidence type="ECO:0000313" key="4">
    <source>
        <dbReference type="Proteomes" id="UP000578697"/>
    </source>
</evidence>
<dbReference type="Gene3D" id="1.10.260.40">
    <property type="entry name" value="lambda repressor-like DNA-binding domains"/>
    <property type="match status" value="2"/>
</dbReference>
<accession>A0A840SAP8</accession>
<dbReference type="CDD" id="cd00093">
    <property type="entry name" value="HTH_XRE"/>
    <property type="match status" value="2"/>
</dbReference>
<dbReference type="PANTHER" id="PTHR46558:SF4">
    <property type="entry name" value="DNA-BIDING PHAGE PROTEIN"/>
    <property type="match status" value="1"/>
</dbReference>
<dbReference type="SMART" id="SM00530">
    <property type="entry name" value="HTH_XRE"/>
    <property type="match status" value="2"/>
</dbReference>
<dbReference type="PROSITE" id="PS50943">
    <property type="entry name" value="HTH_CROC1"/>
    <property type="match status" value="2"/>
</dbReference>
<dbReference type="Pfam" id="PF01381">
    <property type="entry name" value="HTH_3"/>
    <property type="match status" value="1"/>
</dbReference>
<dbReference type="SUPFAM" id="SSF47413">
    <property type="entry name" value="lambda repressor-like DNA-binding domains"/>
    <property type="match status" value="2"/>
</dbReference>
<keyword evidence="1" id="KW-0238">DNA-binding</keyword>
<feature type="domain" description="HTH cro/C1-type" evidence="2">
    <location>
        <begin position="128"/>
        <end position="182"/>
    </location>
</feature>
<dbReference type="Pfam" id="PF12844">
    <property type="entry name" value="HTH_19"/>
    <property type="match status" value="1"/>
</dbReference>
<gene>
    <name evidence="3" type="ORF">HNP77_002161</name>
</gene>
<protein>
    <submittedName>
        <fullName evidence="3">Transcriptional regulator with XRE-family HTH domain</fullName>
    </submittedName>
</protein>
<keyword evidence="4" id="KW-1185">Reference proteome</keyword>
<reference evidence="3 4" key="1">
    <citation type="submission" date="2020-08" db="EMBL/GenBank/DDBJ databases">
        <title>Genomic Encyclopedia of Type Strains, Phase IV (KMG-IV): sequencing the most valuable type-strain genomes for metagenomic binning, comparative biology and taxonomic classification.</title>
        <authorList>
            <person name="Goeker M."/>
        </authorList>
    </citation>
    <scope>NUCLEOTIDE SEQUENCE [LARGE SCALE GENOMIC DNA]</scope>
    <source>
        <strain evidence="3 4">DSM 103679</strain>
    </source>
</reference>
<sequence length="231" mass="27163">MNAKHTLLEVFSENVVKFRMKRGITQEEMAYQIDLTPREITEIESGHHWTKPEKIEVICNLFEISYRELFDESVFTKKDEFFITDRKKTHRLKKEMRRSDSGKMLLKKIDRKKTFNKIALQKVLGENLIHLRHSIKMSQKELSAVSGVCEKSISNIENASAWPSASVLQRLSEGLRISYIELFETPIIVPNSGISRYLYNLNHRELSILIEQLEQRRKILCDIERNHEMSV</sequence>
<evidence type="ECO:0000256" key="1">
    <source>
        <dbReference type="ARBA" id="ARBA00023125"/>
    </source>
</evidence>
<proteinExistence type="predicted"/>
<dbReference type="GO" id="GO:0003677">
    <property type="term" value="F:DNA binding"/>
    <property type="evidence" value="ECO:0007669"/>
    <property type="project" value="UniProtKB-KW"/>
</dbReference>
<name>A0A840SAP8_9SPIR</name>
<comment type="caution">
    <text evidence="3">The sequence shown here is derived from an EMBL/GenBank/DDBJ whole genome shotgun (WGS) entry which is preliminary data.</text>
</comment>
<dbReference type="InterPro" id="IPR010982">
    <property type="entry name" value="Lambda_DNA-bd_dom_sf"/>
</dbReference>
<feature type="domain" description="HTH cro/C1-type" evidence="2">
    <location>
        <begin position="15"/>
        <end position="69"/>
    </location>
</feature>
<dbReference type="InterPro" id="IPR001387">
    <property type="entry name" value="Cro/C1-type_HTH"/>
</dbReference>
<organism evidence="3 4">
    <name type="scientific">Treponema rectale</name>
    <dbReference type="NCBI Taxonomy" id="744512"/>
    <lineage>
        <taxon>Bacteria</taxon>
        <taxon>Pseudomonadati</taxon>
        <taxon>Spirochaetota</taxon>
        <taxon>Spirochaetia</taxon>
        <taxon>Spirochaetales</taxon>
        <taxon>Treponemataceae</taxon>
        <taxon>Treponema</taxon>
    </lineage>
</organism>
<dbReference type="Proteomes" id="UP000578697">
    <property type="component" value="Unassembled WGS sequence"/>
</dbReference>
<dbReference type="PANTHER" id="PTHR46558">
    <property type="entry name" value="TRACRIPTIONAL REGULATORY PROTEIN-RELATED-RELATED"/>
    <property type="match status" value="1"/>
</dbReference>
<dbReference type="AlphaFoldDB" id="A0A840SAP8"/>
<dbReference type="RefSeq" id="WP_184653199.1">
    <property type="nucleotide sequence ID" value="NZ_JACHFR010000003.1"/>
</dbReference>
<evidence type="ECO:0000313" key="3">
    <source>
        <dbReference type="EMBL" id="MBB5219779.1"/>
    </source>
</evidence>